<accession>A0ACD1A7W4</accession>
<evidence type="ECO:0000313" key="1">
    <source>
        <dbReference type="EMBL" id="QOX62558.1"/>
    </source>
</evidence>
<gene>
    <name evidence="1" type="primary">rseP</name>
    <name evidence="1" type="ORF">FRZ06_03960</name>
</gene>
<protein>
    <submittedName>
        <fullName evidence="1">RIP metalloprotease RseP</fullName>
    </submittedName>
</protein>
<keyword evidence="1" id="KW-0482">Metalloprotease</keyword>
<evidence type="ECO:0000313" key="2">
    <source>
        <dbReference type="Proteomes" id="UP000594014"/>
    </source>
</evidence>
<organism evidence="1 2">
    <name type="scientific">Anoxybacterium hadale</name>
    <dbReference type="NCBI Taxonomy" id="3408580"/>
    <lineage>
        <taxon>Bacteria</taxon>
        <taxon>Bacillati</taxon>
        <taxon>Bacillota</taxon>
        <taxon>Clostridia</taxon>
        <taxon>Peptostreptococcales</taxon>
        <taxon>Anaerovoracaceae</taxon>
        <taxon>Anoxybacterium</taxon>
    </lineage>
</organism>
<reference evidence="1" key="1">
    <citation type="submission" date="2019-08" db="EMBL/GenBank/DDBJ databases">
        <title>Genome sequence of Clostridiales bacterium MT110.</title>
        <authorList>
            <person name="Cao J."/>
        </authorList>
    </citation>
    <scope>NUCLEOTIDE SEQUENCE</scope>
    <source>
        <strain evidence="1">MT110</strain>
    </source>
</reference>
<sequence length="332" mass="36099">MMIIYALLIFCLLIFIHELGHFLSAKAVGIRVNEFALGMGPLLFHFKKGDTEYSLRALPIGGYCKMEGEDEESNDSAAFNNKSFLAKALVVVAGSVMNLLLAIVIISMVFLSVGMPTNIIKDLSPDLPAAQAGLLPGDRIVQIENTKIKEWEDITNTIGKSTADTLRVIIERDGSMQTFSVGVVKSDEGRRMIGIGPEYTKNPGKALIFGASSTVEMGVKMVEVIGQLFTGEVSTKSLTGPVGIVYMVGDSAKLGMLYLAQLTALISLNLAIVNMLPFPALDGGRLLFMVIRLFTGKAVTDETEGRIHFIGLILLFGLMIYITYQDIGRFFL</sequence>
<keyword evidence="1" id="KW-0645">Protease</keyword>
<dbReference type="EMBL" id="CP042469">
    <property type="protein sequence ID" value="QOX62558.1"/>
    <property type="molecule type" value="Genomic_DNA"/>
</dbReference>
<keyword evidence="2" id="KW-1185">Reference proteome</keyword>
<dbReference type="Proteomes" id="UP000594014">
    <property type="component" value="Chromosome"/>
</dbReference>
<name>A0ACD1A7W4_9FIRM</name>
<proteinExistence type="predicted"/>
<keyword evidence="1" id="KW-0378">Hydrolase</keyword>